<dbReference type="EMBL" id="CAJOBS010001084">
    <property type="protein sequence ID" value="CAF4685533.1"/>
    <property type="molecule type" value="Genomic_DNA"/>
</dbReference>
<evidence type="ECO:0000256" key="2">
    <source>
        <dbReference type="ARBA" id="ARBA00010788"/>
    </source>
</evidence>
<keyword evidence="9" id="KW-0472">Membrane</keyword>
<gene>
    <name evidence="12" type="ORF">GRG538_LOCUS27389</name>
    <name evidence="13" type="ORF">HFQ381_LOCUS11076</name>
    <name evidence="11" type="ORF">KIK155_LOCUS19137</name>
    <name evidence="16" type="ORF">QYT958_LOCUS11701</name>
    <name evidence="17" type="ORF">TOA249_LOCUS16126</name>
    <name evidence="15" type="ORF">TSG867_LOCUS13206</name>
    <name evidence="14" type="ORF">UJA718_LOCUS15580</name>
</gene>
<keyword evidence="4" id="KW-0507">mRNA processing</keyword>
<dbReference type="EMBL" id="CAJOBP010002313">
    <property type="protein sequence ID" value="CAF4347765.1"/>
    <property type="molecule type" value="Genomic_DNA"/>
</dbReference>
<accession>A0A818L5Y4</accession>
<keyword evidence="9" id="KW-0812">Transmembrane</keyword>
<evidence type="ECO:0000256" key="8">
    <source>
        <dbReference type="SAM" id="Coils"/>
    </source>
</evidence>
<keyword evidence="7" id="KW-0539">Nucleus</keyword>
<dbReference type="Proteomes" id="UP000663873">
    <property type="component" value="Unassembled WGS sequence"/>
</dbReference>
<comment type="subcellular location">
    <subcellularLocation>
        <location evidence="1">Nucleus</location>
    </subcellularLocation>
</comment>
<dbReference type="Proteomes" id="UP000663872">
    <property type="component" value="Unassembled WGS sequence"/>
</dbReference>
<keyword evidence="9" id="KW-1133">Transmembrane helix</keyword>
<evidence type="ECO:0000313" key="18">
    <source>
        <dbReference type="Proteomes" id="UP000663865"/>
    </source>
</evidence>
<evidence type="ECO:0000313" key="16">
    <source>
        <dbReference type="EMBL" id="CAF4603249.1"/>
    </source>
</evidence>
<keyword evidence="6" id="KW-0508">mRNA splicing</keyword>
<feature type="transmembrane region" description="Helical" evidence="9">
    <location>
        <begin position="234"/>
        <end position="257"/>
    </location>
</feature>
<dbReference type="Proteomes" id="UP000663862">
    <property type="component" value="Unassembled WGS sequence"/>
</dbReference>
<dbReference type="PROSITE" id="PS50846">
    <property type="entry name" value="HMA_2"/>
    <property type="match status" value="1"/>
</dbReference>
<keyword evidence="5" id="KW-0747">Spliceosome</keyword>
<keyword evidence="8" id="KW-0175">Coiled coil</keyword>
<comment type="similarity">
    <text evidence="2">Belongs to the SPF27 family.</text>
</comment>
<evidence type="ECO:0000313" key="12">
    <source>
        <dbReference type="EMBL" id="CAF3686500.1"/>
    </source>
</evidence>
<evidence type="ECO:0000313" key="15">
    <source>
        <dbReference type="EMBL" id="CAF4404042.1"/>
    </source>
</evidence>
<protein>
    <recommendedName>
        <fullName evidence="3">Pre-mRNA-splicing factor SPF27</fullName>
    </recommendedName>
</protein>
<dbReference type="GO" id="GO:0071013">
    <property type="term" value="C:catalytic step 2 spliceosome"/>
    <property type="evidence" value="ECO:0007669"/>
    <property type="project" value="TreeGrafter"/>
</dbReference>
<dbReference type="EMBL" id="CAJNYV010003402">
    <property type="protein sequence ID" value="CAF3564937.1"/>
    <property type="molecule type" value="Genomic_DNA"/>
</dbReference>
<evidence type="ECO:0000256" key="1">
    <source>
        <dbReference type="ARBA" id="ARBA00004123"/>
    </source>
</evidence>
<feature type="coiled-coil region" evidence="8">
    <location>
        <begin position="154"/>
        <end position="181"/>
    </location>
</feature>
<dbReference type="Gene3D" id="3.30.70.100">
    <property type="match status" value="1"/>
</dbReference>
<dbReference type="Proteomes" id="UP000663851">
    <property type="component" value="Unassembled WGS sequence"/>
</dbReference>
<evidence type="ECO:0000256" key="6">
    <source>
        <dbReference type="ARBA" id="ARBA00023187"/>
    </source>
</evidence>
<comment type="caution">
    <text evidence="11">The sequence shown here is derived from an EMBL/GenBank/DDBJ whole genome shotgun (WGS) entry which is preliminary data.</text>
</comment>
<dbReference type="Pfam" id="PF00403">
    <property type="entry name" value="HMA"/>
    <property type="match status" value="1"/>
</dbReference>
<dbReference type="GO" id="GO:0006397">
    <property type="term" value="P:mRNA processing"/>
    <property type="evidence" value="ECO:0007669"/>
    <property type="project" value="UniProtKB-KW"/>
</dbReference>
<dbReference type="GO" id="GO:0046872">
    <property type="term" value="F:metal ion binding"/>
    <property type="evidence" value="ECO:0007669"/>
    <property type="project" value="InterPro"/>
</dbReference>
<dbReference type="Pfam" id="PF05700">
    <property type="entry name" value="BCAS2"/>
    <property type="match status" value="1"/>
</dbReference>
<evidence type="ECO:0000313" key="17">
    <source>
        <dbReference type="EMBL" id="CAF4685533.1"/>
    </source>
</evidence>
<dbReference type="Proteomes" id="UP000663865">
    <property type="component" value="Unassembled WGS sequence"/>
</dbReference>
<evidence type="ECO:0000256" key="4">
    <source>
        <dbReference type="ARBA" id="ARBA00022664"/>
    </source>
</evidence>
<keyword evidence="19" id="KW-1185">Reference proteome</keyword>
<dbReference type="InterPro" id="IPR008409">
    <property type="entry name" value="SPF27"/>
</dbReference>
<evidence type="ECO:0000313" key="14">
    <source>
        <dbReference type="EMBL" id="CAF4347765.1"/>
    </source>
</evidence>
<dbReference type="InterPro" id="IPR036163">
    <property type="entry name" value="HMA_dom_sf"/>
</dbReference>
<evidence type="ECO:0000313" key="19">
    <source>
        <dbReference type="Proteomes" id="UP000663873"/>
    </source>
</evidence>
<dbReference type="AlphaFoldDB" id="A0A818L5Y4"/>
<dbReference type="CDD" id="cd00371">
    <property type="entry name" value="HMA"/>
    <property type="match status" value="1"/>
</dbReference>
<evidence type="ECO:0000313" key="13">
    <source>
        <dbReference type="EMBL" id="CAF4261354.1"/>
    </source>
</evidence>
<dbReference type="GO" id="GO:0071011">
    <property type="term" value="C:precatalytic spliceosome"/>
    <property type="evidence" value="ECO:0007669"/>
    <property type="project" value="TreeGrafter"/>
</dbReference>
<dbReference type="SUPFAM" id="SSF55008">
    <property type="entry name" value="HMA, heavy metal-associated domain"/>
    <property type="match status" value="1"/>
</dbReference>
<feature type="domain" description="HMA" evidence="10">
    <location>
        <begin position="331"/>
        <end position="396"/>
    </location>
</feature>
<evidence type="ECO:0000313" key="11">
    <source>
        <dbReference type="EMBL" id="CAF3564937.1"/>
    </source>
</evidence>
<dbReference type="EMBL" id="CAJNYT010004751">
    <property type="protein sequence ID" value="CAF3686500.1"/>
    <property type="molecule type" value="Genomic_DNA"/>
</dbReference>
<dbReference type="GO" id="GO:0000974">
    <property type="term" value="C:Prp19 complex"/>
    <property type="evidence" value="ECO:0007669"/>
    <property type="project" value="TreeGrafter"/>
</dbReference>
<dbReference type="EMBL" id="CAJOBR010001378">
    <property type="protein sequence ID" value="CAF4603249.1"/>
    <property type="molecule type" value="Genomic_DNA"/>
</dbReference>
<evidence type="ECO:0000259" key="10">
    <source>
        <dbReference type="PROSITE" id="PS50846"/>
    </source>
</evidence>
<feature type="transmembrane region" description="Helical" evidence="9">
    <location>
        <begin position="269"/>
        <end position="287"/>
    </location>
</feature>
<evidence type="ECO:0000256" key="3">
    <source>
        <dbReference type="ARBA" id="ARBA00014158"/>
    </source>
</evidence>
<sequence length="399" mass="45543">MTNFTSSALVIHHSNHAHGHQTAPDVVVDALPYYDSGYDEPGAREAALSLVEDETRRYKPTKNYLEQLGQPLYHTFETEIMKVEFERLSNRLPMEMLSMKRYELPAPPSGKQTDFTAWNECVENSYAQLEHQQTRILNLELMWDYGANTWKIYNTTLQTMLEQAQKQLLELRKHIQEINFQRKNEQTQAGTKLSTLEQTWVGLVGKNYEIECAINELEKDVGNEMIRFGWINSLLGSCLISLCCPCCFLPLLLNLFGVGCAGLNTFLSPYRPVFISLTVISLTYSYFRYRPSKWQFTGIIILAIFLSFSPDIIRMYNNQSSTSDTLDRNLIVTHWQVIGMHCESCRSAAIRSFQKVNGVLSVNVDLETGQADLIATVPIDDDVIIQAVESAGFQIYKMI</sequence>
<evidence type="ECO:0000256" key="5">
    <source>
        <dbReference type="ARBA" id="ARBA00022728"/>
    </source>
</evidence>
<dbReference type="InterPro" id="IPR006121">
    <property type="entry name" value="HMA_dom"/>
</dbReference>
<name>A0A818L5Y4_9BILA</name>
<dbReference type="GO" id="GO:0008380">
    <property type="term" value="P:RNA splicing"/>
    <property type="evidence" value="ECO:0007669"/>
    <property type="project" value="UniProtKB-KW"/>
</dbReference>
<evidence type="ECO:0000256" key="9">
    <source>
        <dbReference type="SAM" id="Phobius"/>
    </source>
</evidence>
<dbReference type="EMBL" id="CAJOBO010000627">
    <property type="protein sequence ID" value="CAF4261354.1"/>
    <property type="molecule type" value="Genomic_DNA"/>
</dbReference>
<dbReference type="PANTHER" id="PTHR13296">
    <property type="entry name" value="BCAS2 PROTEIN"/>
    <property type="match status" value="1"/>
</dbReference>
<dbReference type="Proteomes" id="UP000663838">
    <property type="component" value="Unassembled WGS sequence"/>
</dbReference>
<reference evidence="11" key="1">
    <citation type="submission" date="2021-02" db="EMBL/GenBank/DDBJ databases">
        <authorList>
            <person name="Nowell W R."/>
        </authorList>
    </citation>
    <scope>NUCLEOTIDE SEQUENCE</scope>
</reference>
<dbReference type="PANTHER" id="PTHR13296:SF0">
    <property type="entry name" value="PRE-MRNA-SPLICING FACTOR SPF27"/>
    <property type="match status" value="1"/>
</dbReference>
<feature type="transmembrane region" description="Helical" evidence="9">
    <location>
        <begin position="294"/>
        <end position="313"/>
    </location>
</feature>
<dbReference type="EMBL" id="CAJOBQ010000696">
    <property type="protein sequence ID" value="CAF4404042.1"/>
    <property type="molecule type" value="Genomic_DNA"/>
</dbReference>
<proteinExistence type="inferred from homology"/>
<organism evidence="11 18">
    <name type="scientific">Rotaria socialis</name>
    <dbReference type="NCBI Taxonomy" id="392032"/>
    <lineage>
        <taxon>Eukaryota</taxon>
        <taxon>Metazoa</taxon>
        <taxon>Spiralia</taxon>
        <taxon>Gnathifera</taxon>
        <taxon>Rotifera</taxon>
        <taxon>Eurotatoria</taxon>
        <taxon>Bdelloidea</taxon>
        <taxon>Philodinida</taxon>
        <taxon>Philodinidae</taxon>
        <taxon>Rotaria</taxon>
    </lineage>
</organism>
<dbReference type="Proteomes" id="UP000663848">
    <property type="component" value="Unassembled WGS sequence"/>
</dbReference>
<evidence type="ECO:0000256" key="7">
    <source>
        <dbReference type="ARBA" id="ARBA00023242"/>
    </source>
</evidence>